<evidence type="ECO:0000313" key="4">
    <source>
        <dbReference type="EMBL" id="KAH7252579.1"/>
    </source>
</evidence>
<protein>
    <recommendedName>
        <fullName evidence="3">WSC domain-containing protein</fullName>
    </recommendedName>
</protein>
<evidence type="ECO:0000259" key="3">
    <source>
        <dbReference type="PROSITE" id="PS51212"/>
    </source>
</evidence>
<dbReference type="PROSITE" id="PS51212">
    <property type="entry name" value="WSC"/>
    <property type="match status" value="1"/>
</dbReference>
<dbReference type="AlphaFoldDB" id="A0A8K0S5A8"/>
<keyword evidence="5" id="KW-1185">Reference proteome</keyword>
<comment type="caution">
    <text evidence="4">The sequence shown here is derived from an EMBL/GenBank/DDBJ whole genome shotgun (WGS) entry which is preliminary data.</text>
</comment>
<feature type="domain" description="WSC" evidence="3">
    <location>
        <begin position="26"/>
        <end position="121"/>
    </location>
</feature>
<sequence length="274" mass="28491">MMVSLLLIAVIGIATVLGQASYGAEQFKYWGCATVDAAGFSAPVQLPNGVLSPESCQAVCASHMFVAVSPDGCRCGDDPNAIKSIDEHSCNYPCSQDPNSPMCGGICPQGTPGISNLFIIQPALLQTEEIVPEPSNPTDQPEPSNNVPSLETPEASFASDVLPWATTMSPPHSPTMSVSSTLTMSPPHSPLTLPQSEPPMASAGDIQWSTLEDPGLPLESQTVPATRETLVTETGPEPVPSVAPSLVGVSDSGLLEVPMLVSLSELLLIAAVFI</sequence>
<accession>A0A8K0S5A8</accession>
<dbReference type="InterPro" id="IPR002889">
    <property type="entry name" value="WSC_carb-bd"/>
</dbReference>
<feature type="chain" id="PRO_5035481878" description="WSC domain-containing protein" evidence="2">
    <location>
        <begin position="19"/>
        <end position="274"/>
    </location>
</feature>
<feature type="compositionally biased region" description="Polar residues" evidence="1">
    <location>
        <begin position="136"/>
        <end position="149"/>
    </location>
</feature>
<reference evidence="4" key="1">
    <citation type="journal article" date="2021" name="Nat. Commun.">
        <title>Genetic determinants of endophytism in the Arabidopsis root mycobiome.</title>
        <authorList>
            <person name="Mesny F."/>
            <person name="Miyauchi S."/>
            <person name="Thiergart T."/>
            <person name="Pickel B."/>
            <person name="Atanasova L."/>
            <person name="Karlsson M."/>
            <person name="Huettel B."/>
            <person name="Barry K.W."/>
            <person name="Haridas S."/>
            <person name="Chen C."/>
            <person name="Bauer D."/>
            <person name="Andreopoulos W."/>
            <person name="Pangilinan J."/>
            <person name="LaButti K."/>
            <person name="Riley R."/>
            <person name="Lipzen A."/>
            <person name="Clum A."/>
            <person name="Drula E."/>
            <person name="Henrissat B."/>
            <person name="Kohler A."/>
            <person name="Grigoriev I.V."/>
            <person name="Martin F.M."/>
            <person name="Hacquard S."/>
        </authorList>
    </citation>
    <scope>NUCLEOTIDE SEQUENCE</scope>
    <source>
        <strain evidence="4">MPI-SDFR-AT-0068</strain>
    </source>
</reference>
<dbReference type="Proteomes" id="UP000813427">
    <property type="component" value="Unassembled WGS sequence"/>
</dbReference>
<organism evidence="4 5">
    <name type="scientific">Fusarium tricinctum</name>
    <dbReference type="NCBI Taxonomy" id="61284"/>
    <lineage>
        <taxon>Eukaryota</taxon>
        <taxon>Fungi</taxon>
        <taxon>Dikarya</taxon>
        <taxon>Ascomycota</taxon>
        <taxon>Pezizomycotina</taxon>
        <taxon>Sordariomycetes</taxon>
        <taxon>Hypocreomycetidae</taxon>
        <taxon>Hypocreales</taxon>
        <taxon>Nectriaceae</taxon>
        <taxon>Fusarium</taxon>
        <taxon>Fusarium tricinctum species complex</taxon>
    </lineage>
</organism>
<keyword evidence="2" id="KW-0732">Signal</keyword>
<evidence type="ECO:0000256" key="2">
    <source>
        <dbReference type="SAM" id="SignalP"/>
    </source>
</evidence>
<evidence type="ECO:0000256" key="1">
    <source>
        <dbReference type="SAM" id="MobiDB-lite"/>
    </source>
</evidence>
<dbReference type="EMBL" id="JAGPXF010000003">
    <property type="protein sequence ID" value="KAH7252579.1"/>
    <property type="molecule type" value="Genomic_DNA"/>
</dbReference>
<feature type="compositionally biased region" description="Polar residues" evidence="1">
    <location>
        <begin position="166"/>
        <end position="186"/>
    </location>
</feature>
<dbReference type="Pfam" id="PF01822">
    <property type="entry name" value="WSC"/>
    <property type="match status" value="1"/>
</dbReference>
<feature type="region of interest" description="Disordered" evidence="1">
    <location>
        <begin position="131"/>
        <end position="153"/>
    </location>
</feature>
<proteinExistence type="predicted"/>
<feature type="signal peptide" evidence="2">
    <location>
        <begin position="1"/>
        <end position="18"/>
    </location>
</feature>
<feature type="region of interest" description="Disordered" evidence="1">
    <location>
        <begin position="166"/>
        <end position="201"/>
    </location>
</feature>
<name>A0A8K0S5A8_9HYPO</name>
<evidence type="ECO:0000313" key="5">
    <source>
        <dbReference type="Proteomes" id="UP000813427"/>
    </source>
</evidence>
<dbReference type="SMART" id="SM00321">
    <property type="entry name" value="WSC"/>
    <property type="match status" value="1"/>
</dbReference>
<dbReference type="OrthoDB" id="5106279at2759"/>
<gene>
    <name evidence="4" type="ORF">BKA59DRAFT_166103</name>
</gene>